<feature type="signal peptide" evidence="8">
    <location>
        <begin position="1"/>
        <end position="20"/>
    </location>
</feature>
<keyword evidence="8" id="KW-0732">Signal</keyword>
<evidence type="ECO:0000256" key="2">
    <source>
        <dbReference type="ARBA" id="ARBA00022617"/>
    </source>
</evidence>
<proteinExistence type="predicted"/>
<gene>
    <name evidence="10" type="ordered locus">Emtol_2971</name>
</gene>
<evidence type="ECO:0000256" key="5">
    <source>
        <dbReference type="ARBA" id="ARBA00023004"/>
    </source>
</evidence>
<dbReference type="GO" id="GO:0004601">
    <property type="term" value="F:peroxidase activity"/>
    <property type="evidence" value="ECO:0007669"/>
    <property type="project" value="UniProtKB-KW"/>
</dbReference>
<keyword evidence="10" id="KW-0575">Peroxidase</keyword>
<evidence type="ECO:0000256" key="7">
    <source>
        <dbReference type="SAM" id="MobiDB-lite"/>
    </source>
</evidence>
<evidence type="ECO:0000256" key="1">
    <source>
        <dbReference type="ARBA" id="ARBA00004196"/>
    </source>
</evidence>
<evidence type="ECO:0000256" key="4">
    <source>
        <dbReference type="ARBA" id="ARBA00023002"/>
    </source>
</evidence>
<dbReference type="Pfam" id="PF03150">
    <property type="entry name" value="CCP_MauG"/>
    <property type="match status" value="1"/>
</dbReference>
<sequence>MKKILYIPLLASIIACSSNESVTSASSTDTELEMTITQATNDKGKSSLLLPESNDYSKIPQDPKNPITAEKVELGQMLFHETALGRNPLKAANLQTYSCASCHHVKAGFQACMMQGIGDGGVGFGVHGEKRVRATNYKENEIDVQPLRSPSALNIAYQTNVLWNGQFGATHLNQNTQRSWTVGTPKEKNNLGFQGTETQAIAGQDVHRLFISKTFLEQIPDYKEMFKKAYPNMDLNDNFQLKINAGLAIAAYERTLLATEAPFQQWLKGNYNAMTEEQKSGAKLFFGKANCVACHNGPSLAAMNFYALGMNDLQNGTYGLSTVVSVTETQAEHKGRGGFTGKAEDMFKFKVPQLYNLKDSPFYGHGASFTKIEDVISYKNTAKAQNRKVPASQLATEFKPLNLSVTEINQLTEFIKNGLYDPNLQRYSPKKLPSGFAFPNNDTQSRNDLGFKE</sequence>
<reference evidence="10 11" key="1">
    <citation type="submission" date="2011-07" db="EMBL/GenBank/DDBJ databases">
        <title>The complete genome of chromosome of Emticicia oligotrophica DSM 17448.</title>
        <authorList>
            <consortium name="US DOE Joint Genome Institute (JGI-PGF)"/>
            <person name="Lucas S."/>
            <person name="Han J."/>
            <person name="Lapidus A."/>
            <person name="Bruce D."/>
            <person name="Goodwin L."/>
            <person name="Pitluck S."/>
            <person name="Peters L."/>
            <person name="Kyrpides N."/>
            <person name="Mavromatis K."/>
            <person name="Ivanova N."/>
            <person name="Ovchinnikova G."/>
            <person name="Teshima H."/>
            <person name="Detter J.C."/>
            <person name="Tapia R."/>
            <person name="Han C."/>
            <person name="Land M."/>
            <person name="Hauser L."/>
            <person name="Markowitz V."/>
            <person name="Cheng J.-F."/>
            <person name="Hugenholtz P."/>
            <person name="Woyke T."/>
            <person name="Wu D."/>
            <person name="Tindall B."/>
            <person name="Pomrenke H."/>
            <person name="Brambilla E."/>
            <person name="Klenk H.-P."/>
            <person name="Eisen J.A."/>
        </authorList>
    </citation>
    <scope>NUCLEOTIDE SEQUENCE [LARGE SCALE GENOMIC DNA]</scope>
    <source>
        <strain evidence="10 11">DSM 17448</strain>
    </source>
</reference>
<keyword evidence="3 6" id="KW-0479">Metal-binding</keyword>
<name>A0ABN4APK2_EMTOG</name>
<evidence type="ECO:0000313" key="10">
    <source>
        <dbReference type="EMBL" id="AFK04104.1"/>
    </source>
</evidence>
<evidence type="ECO:0000256" key="3">
    <source>
        <dbReference type="ARBA" id="ARBA00022723"/>
    </source>
</evidence>
<evidence type="ECO:0000256" key="8">
    <source>
        <dbReference type="SAM" id="SignalP"/>
    </source>
</evidence>
<organism evidence="10 11">
    <name type="scientific">Emticicia oligotrophica (strain DSM 17448 / CIP 109782 / MTCC 6937 / GPTSA100-15)</name>
    <dbReference type="NCBI Taxonomy" id="929562"/>
    <lineage>
        <taxon>Bacteria</taxon>
        <taxon>Pseudomonadati</taxon>
        <taxon>Bacteroidota</taxon>
        <taxon>Cytophagia</taxon>
        <taxon>Cytophagales</taxon>
        <taxon>Leadbetterellaceae</taxon>
        <taxon>Emticicia</taxon>
    </lineage>
</organism>
<feature type="region of interest" description="Disordered" evidence="7">
    <location>
        <begin position="431"/>
        <end position="453"/>
    </location>
</feature>
<dbReference type="PROSITE" id="PS51007">
    <property type="entry name" value="CYTC"/>
    <property type="match status" value="1"/>
</dbReference>
<dbReference type="InterPro" id="IPR009056">
    <property type="entry name" value="Cyt_c-like_dom"/>
</dbReference>
<feature type="domain" description="Cytochrome c" evidence="9">
    <location>
        <begin position="276"/>
        <end position="383"/>
    </location>
</feature>
<evidence type="ECO:0000259" key="9">
    <source>
        <dbReference type="PROSITE" id="PS51007"/>
    </source>
</evidence>
<protein>
    <submittedName>
        <fullName evidence="10">Di-heme cytochrome c peroxidase</fullName>
    </submittedName>
</protein>
<comment type="subcellular location">
    <subcellularLocation>
        <location evidence="1">Cell envelope</location>
    </subcellularLocation>
</comment>
<dbReference type="InterPro" id="IPR036909">
    <property type="entry name" value="Cyt_c-like_dom_sf"/>
</dbReference>
<feature type="region of interest" description="Disordered" evidence="7">
    <location>
        <begin position="43"/>
        <end position="65"/>
    </location>
</feature>
<feature type="chain" id="PRO_5046376908" evidence="8">
    <location>
        <begin position="21"/>
        <end position="453"/>
    </location>
</feature>
<dbReference type="PANTHER" id="PTHR30600">
    <property type="entry name" value="CYTOCHROME C PEROXIDASE-RELATED"/>
    <property type="match status" value="1"/>
</dbReference>
<dbReference type="SUPFAM" id="SSF46626">
    <property type="entry name" value="Cytochrome c"/>
    <property type="match status" value="2"/>
</dbReference>
<keyword evidence="5 6" id="KW-0408">Iron</keyword>
<dbReference type="InterPro" id="IPR051395">
    <property type="entry name" value="Cytochrome_c_Peroxidase/MauG"/>
</dbReference>
<keyword evidence="4" id="KW-0560">Oxidoreductase</keyword>
<dbReference type="Proteomes" id="UP000002875">
    <property type="component" value="Chromosome"/>
</dbReference>
<evidence type="ECO:0000256" key="6">
    <source>
        <dbReference type="PROSITE-ProRule" id="PRU00433"/>
    </source>
</evidence>
<accession>A0ABN4APK2</accession>
<keyword evidence="11" id="KW-1185">Reference proteome</keyword>
<dbReference type="Gene3D" id="1.10.760.10">
    <property type="entry name" value="Cytochrome c-like domain"/>
    <property type="match status" value="2"/>
</dbReference>
<keyword evidence="2 6" id="KW-0349">Heme</keyword>
<evidence type="ECO:0000313" key="11">
    <source>
        <dbReference type="Proteomes" id="UP000002875"/>
    </source>
</evidence>
<dbReference type="InterPro" id="IPR004852">
    <property type="entry name" value="Di-haem_cyt_c_peroxidsae"/>
</dbReference>
<dbReference type="PROSITE" id="PS51257">
    <property type="entry name" value="PROKAR_LIPOPROTEIN"/>
    <property type="match status" value="1"/>
</dbReference>
<dbReference type="EMBL" id="CP002961">
    <property type="protein sequence ID" value="AFK04104.1"/>
    <property type="molecule type" value="Genomic_DNA"/>
</dbReference>
<dbReference type="RefSeq" id="WP_015029798.1">
    <property type="nucleotide sequence ID" value="NC_018748.1"/>
</dbReference>